<dbReference type="Proteomes" id="UP000609531">
    <property type="component" value="Unassembled WGS sequence"/>
</dbReference>
<dbReference type="EMBL" id="JAEKJA010000027">
    <property type="protein sequence ID" value="MBJ3778424.1"/>
    <property type="molecule type" value="Genomic_DNA"/>
</dbReference>
<comment type="caution">
    <text evidence="9">The sequence shown here is derived from an EMBL/GenBank/DDBJ whole genome shotgun (WGS) entry which is preliminary data.</text>
</comment>
<dbReference type="GO" id="GO:0055085">
    <property type="term" value="P:transmembrane transport"/>
    <property type="evidence" value="ECO:0007669"/>
    <property type="project" value="InterPro"/>
</dbReference>
<dbReference type="PANTHER" id="PTHR43163:SF2">
    <property type="entry name" value="ABC TRANSPORTER PERMEASE PROTEIN"/>
    <property type="match status" value="1"/>
</dbReference>
<dbReference type="RefSeq" id="WP_198884328.1">
    <property type="nucleotide sequence ID" value="NZ_JAEKJA010000027.1"/>
</dbReference>
<dbReference type="GO" id="GO:0005886">
    <property type="term" value="C:plasma membrane"/>
    <property type="evidence" value="ECO:0007669"/>
    <property type="project" value="UniProtKB-SubCell"/>
</dbReference>
<reference evidence="9" key="1">
    <citation type="submission" date="2020-12" db="EMBL/GenBank/DDBJ databases">
        <title>Bacterial taxonomy.</title>
        <authorList>
            <person name="Pan X."/>
        </authorList>
    </citation>
    <scope>NUCLEOTIDE SEQUENCE</scope>
    <source>
        <strain evidence="9">B2012</strain>
    </source>
</reference>
<evidence type="ECO:0000256" key="3">
    <source>
        <dbReference type="ARBA" id="ARBA00022475"/>
    </source>
</evidence>
<dbReference type="SUPFAM" id="SSF161098">
    <property type="entry name" value="MetI-like"/>
    <property type="match status" value="1"/>
</dbReference>
<feature type="domain" description="ABC transmembrane type-1" evidence="8">
    <location>
        <begin position="94"/>
        <end position="307"/>
    </location>
</feature>
<evidence type="ECO:0000256" key="5">
    <source>
        <dbReference type="ARBA" id="ARBA00022989"/>
    </source>
</evidence>
<evidence type="ECO:0000256" key="4">
    <source>
        <dbReference type="ARBA" id="ARBA00022692"/>
    </source>
</evidence>
<evidence type="ECO:0000256" key="6">
    <source>
        <dbReference type="ARBA" id="ARBA00023136"/>
    </source>
</evidence>
<evidence type="ECO:0000313" key="10">
    <source>
        <dbReference type="Proteomes" id="UP000609531"/>
    </source>
</evidence>
<keyword evidence="3" id="KW-1003">Cell membrane</keyword>
<keyword evidence="2 7" id="KW-0813">Transport</keyword>
<evidence type="ECO:0000256" key="7">
    <source>
        <dbReference type="RuleBase" id="RU363032"/>
    </source>
</evidence>
<dbReference type="AlphaFoldDB" id="A0A934MNR0"/>
<dbReference type="InterPro" id="IPR045621">
    <property type="entry name" value="BPD_transp_1_N"/>
</dbReference>
<keyword evidence="4 7" id="KW-0812">Transmembrane</keyword>
<feature type="transmembrane region" description="Helical" evidence="7">
    <location>
        <begin position="96"/>
        <end position="118"/>
    </location>
</feature>
<dbReference type="PROSITE" id="PS50928">
    <property type="entry name" value="ABC_TM1"/>
    <property type="match status" value="1"/>
</dbReference>
<evidence type="ECO:0000313" key="9">
    <source>
        <dbReference type="EMBL" id="MBJ3778424.1"/>
    </source>
</evidence>
<dbReference type="InterPro" id="IPR035906">
    <property type="entry name" value="MetI-like_sf"/>
</dbReference>
<feature type="transmembrane region" description="Helical" evidence="7">
    <location>
        <begin position="242"/>
        <end position="263"/>
    </location>
</feature>
<dbReference type="Pfam" id="PF00528">
    <property type="entry name" value="BPD_transp_1"/>
    <property type="match status" value="1"/>
</dbReference>
<keyword evidence="6 7" id="KW-0472">Membrane</keyword>
<name>A0A934MNR0_9HYPH</name>
<keyword evidence="10" id="KW-1185">Reference proteome</keyword>
<gene>
    <name evidence="9" type="ORF">JCR33_22180</name>
</gene>
<dbReference type="InterPro" id="IPR000515">
    <property type="entry name" value="MetI-like"/>
</dbReference>
<keyword evidence="5 7" id="KW-1133">Transmembrane helix</keyword>
<comment type="similarity">
    <text evidence="7">Belongs to the binding-protein-dependent transport system permease family.</text>
</comment>
<organism evidence="9 10">
    <name type="scientific">Acuticoccus mangrovi</name>
    <dbReference type="NCBI Taxonomy" id="2796142"/>
    <lineage>
        <taxon>Bacteria</taxon>
        <taxon>Pseudomonadati</taxon>
        <taxon>Pseudomonadota</taxon>
        <taxon>Alphaproteobacteria</taxon>
        <taxon>Hyphomicrobiales</taxon>
        <taxon>Amorphaceae</taxon>
        <taxon>Acuticoccus</taxon>
    </lineage>
</organism>
<comment type="subcellular location">
    <subcellularLocation>
        <location evidence="1 7">Cell membrane</location>
        <topology evidence="1 7">Multi-pass membrane protein</topology>
    </subcellularLocation>
</comment>
<dbReference type="Pfam" id="PF19300">
    <property type="entry name" value="BPD_transp_1_N"/>
    <property type="match status" value="1"/>
</dbReference>
<feature type="transmembrane region" description="Helical" evidence="7">
    <location>
        <begin position="188"/>
        <end position="207"/>
    </location>
</feature>
<proteinExistence type="inferred from homology"/>
<evidence type="ECO:0000256" key="2">
    <source>
        <dbReference type="ARBA" id="ARBA00022448"/>
    </source>
</evidence>
<evidence type="ECO:0000256" key="1">
    <source>
        <dbReference type="ARBA" id="ARBA00004651"/>
    </source>
</evidence>
<dbReference type="CDD" id="cd06261">
    <property type="entry name" value="TM_PBP2"/>
    <property type="match status" value="1"/>
</dbReference>
<accession>A0A934MNR0</accession>
<feature type="transmembrane region" description="Helical" evidence="7">
    <location>
        <begin position="130"/>
        <end position="154"/>
    </location>
</feature>
<feature type="transmembrane region" description="Helical" evidence="7">
    <location>
        <begin position="289"/>
        <end position="314"/>
    </location>
</feature>
<sequence length="321" mass="35244">MIVWLLMRIAQACGIMLVMTVLVFIGVHVIGDPTAMLVSPEASAQDRARMIAALGLDQPLWLQYLHFLGGILQGDIGNSFVFHLPAMGLILQRMPATLELAFCALLFALLIGVPLGLYCGLRPNTTLSKIIMTSSIVGFSIPTFWLGLMLILLFSVNLGWLPSSGRGETVKILGIGWSFLTLDGLSHLAMPAFTLSLYKVALVLRLVRAGVREIMPLEHVRFARAKGLSQRRVVVVHVLKNLMIPVVTVTGMEFGTLIAFSLVTETVFGWPGMGKLIIDSINLLDRPVMVAYLVIIVALFSAINIIVDILYMLLDPRIRPR</sequence>
<evidence type="ECO:0000259" key="8">
    <source>
        <dbReference type="PROSITE" id="PS50928"/>
    </source>
</evidence>
<protein>
    <submittedName>
        <fullName evidence="9">ABC transporter permease</fullName>
    </submittedName>
</protein>
<dbReference type="PANTHER" id="PTHR43163">
    <property type="entry name" value="DIPEPTIDE TRANSPORT SYSTEM PERMEASE PROTEIN DPPB-RELATED"/>
    <property type="match status" value="1"/>
</dbReference>
<dbReference type="Gene3D" id="1.10.3720.10">
    <property type="entry name" value="MetI-like"/>
    <property type="match status" value="1"/>
</dbReference>
<feature type="transmembrane region" description="Helical" evidence="7">
    <location>
        <begin position="12"/>
        <end position="31"/>
    </location>
</feature>